<protein>
    <submittedName>
        <fullName evidence="1">Uncharacterized protein</fullName>
    </submittedName>
</protein>
<dbReference type="Proteomes" id="UP001144978">
    <property type="component" value="Unassembled WGS sequence"/>
</dbReference>
<reference evidence="1" key="1">
    <citation type="submission" date="2022-08" db="EMBL/GenBank/DDBJ databases">
        <title>Genome Sequence of Pycnoporus sanguineus.</title>
        <authorList>
            <person name="Buettner E."/>
        </authorList>
    </citation>
    <scope>NUCLEOTIDE SEQUENCE</scope>
    <source>
        <strain evidence="1">CG-C14</strain>
    </source>
</reference>
<comment type="caution">
    <text evidence="1">The sequence shown here is derived from an EMBL/GenBank/DDBJ whole genome shotgun (WGS) entry which is preliminary data.</text>
</comment>
<organism evidence="1 2">
    <name type="scientific">Trametes sanguinea</name>
    <dbReference type="NCBI Taxonomy" id="158606"/>
    <lineage>
        <taxon>Eukaryota</taxon>
        <taxon>Fungi</taxon>
        <taxon>Dikarya</taxon>
        <taxon>Basidiomycota</taxon>
        <taxon>Agaricomycotina</taxon>
        <taxon>Agaricomycetes</taxon>
        <taxon>Polyporales</taxon>
        <taxon>Polyporaceae</taxon>
        <taxon>Trametes</taxon>
    </lineage>
</organism>
<sequence length="354" mass="39403">MAPRRSSQALPPHQQHRRRSFQRAALRHPSLSMTAPRRQRTCANGRTAERHSRRATHSPSTSRRRTSAAAVRITIVSGRGSHTGHRPFQCSVCHQHFSEAATLAQHMRRHTQEKPYVCDFPGCGKAFAIAGALTIHKRIHNGSKPFKCTYCDRAFSESSNLSKHLPAMAIETQQSTPAQPELTIFHRVGTIPLVADSLNTIHSTLINNPYTRTPYTAAQEISKSALSYTEPIQKRLAPILTKADDLANKGLDAVESRYPYPFQTPTEEIFEDLKGRSDHAKDVANKTIDEKVRTPAFQVAQGIDQKFAPIVDYFAVAVNKLHPNGTADKPAETPEGQFQYQRAYSSRRSSGTSS</sequence>
<dbReference type="EMBL" id="JANSHE010005909">
    <property type="protein sequence ID" value="KAJ2968835.1"/>
    <property type="molecule type" value="Genomic_DNA"/>
</dbReference>
<accession>A0ACC1MPE6</accession>
<keyword evidence="2" id="KW-1185">Reference proteome</keyword>
<evidence type="ECO:0000313" key="2">
    <source>
        <dbReference type="Proteomes" id="UP001144978"/>
    </source>
</evidence>
<gene>
    <name evidence="1" type="ORF">NUW54_g13104</name>
</gene>
<evidence type="ECO:0000313" key="1">
    <source>
        <dbReference type="EMBL" id="KAJ2968835.1"/>
    </source>
</evidence>
<name>A0ACC1MPE6_9APHY</name>
<proteinExistence type="predicted"/>